<dbReference type="Proteomes" id="UP000054564">
    <property type="component" value="Unassembled WGS sequence"/>
</dbReference>
<dbReference type="OrthoDB" id="3055037at2759"/>
<organism evidence="1 2">
    <name type="scientific">Puccinia striiformis f. sp. tritici PST-78</name>
    <dbReference type="NCBI Taxonomy" id="1165861"/>
    <lineage>
        <taxon>Eukaryota</taxon>
        <taxon>Fungi</taxon>
        <taxon>Dikarya</taxon>
        <taxon>Basidiomycota</taxon>
        <taxon>Pucciniomycotina</taxon>
        <taxon>Pucciniomycetes</taxon>
        <taxon>Pucciniales</taxon>
        <taxon>Pucciniaceae</taxon>
        <taxon>Puccinia</taxon>
    </lineage>
</organism>
<reference evidence="2" key="1">
    <citation type="submission" date="2014-03" db="EMBL/GenBank/DDBJ databases">
        <title>The Genome Sequence of Puccinia striiformis f. sp. tritici PST-78.</title>
        <authorList>
            <consortium name="The Broad Institute Genome Sequencing Platform"/>
            <person name="Cuomo C."/>
            <person name="Hulbert S."/>
            <person name="Chen X."/>
            <person name="Walker B."/>
            <person name="Young S.K."/>
            <person name="Zeng Q."/>
            <person name="Gargeya S."/>
            <person name="Fitzgerald M."/>
            <person name="Haas B."/>
            <person name="Abouelleil A."/>
            <person name="Alvarado L."/>
            <person name="Arachchi H.M."/>
            <person name="Berlin A.M."/>
            <person name="Chapman S.B."/>
            <person name="Goldberg J."/>
            <person name="Griggs A."/>
            <person name="Gujja S."/>
            <person name="Hansen M."/>
            <person name="Howarth C."/>
            <person name="Imamovic A."/>
            <person name="Larimer J."/>
            <person name="McCowan C."/>
            <person name="Montmayeur A."/>
            <person name="Murphy C."/>
            <person name="Neiman D."/>
            <person name="Pearson M."/>
            <person name="Priest M."/>
            <person name="Roberts A."/>
            <person name="Saif S."/>
            <person name="Shea T."/>
            <person name="Sisk P."/>
            <person name="Sykes S."/>
            <person name="Wortman J."/>
            <person name="Nusbaum C."/>
            <person name="Birren B."/>
        </authorList>
    </citation>
    <scope>NUCLEOTIDE SEQUENCE [LARGE SCALE GENOMIC DNA]</scope>
    <source>
        <strain evidence="2">race PST-78</strain>
    </source>
</reference>
<name>A0A0L0UR48_9BASI</name>
<protein>
    <recommendedName>
        <fullName evidence="3">CxC6 like cysteine cluster associated with KDZ domain-containing protein</fullName>
    </recommendedName>
</protein>
<evidence type="ECO:0008006" key="3">
    <source>
        <dbReference type="Google" id="ProtNLM"/>
    </source>
</evidence>
<dbReference type="EMBL" id="AJIL01000329">
    <property type="protein sequence ID" value="KNE89552.1"/>
    <property type="molecule type" value="Genomic_DNA"/>
</dbReference>
<keyword evidence="2" id="KW-1185">Reference proteome</keyword>
<comment type="caution">
    <text evidence="1">The sequence shown here is derived from an EMBL/GenBank/DDBJ whole genome shotgun (WGS) entry which is preliminary data.</text>
</comment>
<accession>A0A0L0UR48</accession>
<evidence type="ECO:0000313" key="2">
    <source>
        <dbReference type="Proteomes" id="UP000054564"/>
    </source>
</evidence>
<proteinExistence type="predicted"/>
<gene>
    <name evidence="1" type="ORF">PSTG_16991</name>
</gene>
<evidence type="ECO:0000313" key="1">
    <source>
        <dbReference type="EMBL" id="KNE89552.1"/>
    </source>
</evidence>
<dbReference type="STRING" id="1165861.A0A0L0UR48"/>
<sequence length="212" mass="23499">MSQMLQRSTVFSMVNLYNSAFMGDHTPPLYTPQQSFLPQMSVEVCKDGMDINTLVFDYASRGKVLMVPSSGLDCVGYNETKKQCSSWIAAEGTAHKNHSCGLSCQFYLSTHCTCITHSEANNNHSVVRAVVTDGLTIGHWRCSASAAQLETLAKESRHPAPGDLMALVEEHWIQFDIVIVVSISLFWKVSARHSPASNQLFQIRRPVGFNLT</sequence>
<dbReference type="AlphaFoldDB" id="A0A0L0UR48"/>